<protein>
    <recommendedName>
        <fullName evidence="3">DUF4625 domain-containing protein</fullName>
    </recommendedName>
</protein>
<sequence>MKKTILYFLIFAGITAQSCSSDSDDDSTKPVISDVVASDITETVEGETLQVLHTGEAINLKAKFTDNEGLASYKVDIHFAEGHDHSHSVAQNTGSLRMASVEDPYKLNKIVQISGTVHNLDWKKDKIEVVIPAEVKHGEYHLIISVLDESGNSAEHISQILIEEEGEDHDH</sequence>
<keyword evidence="1" id="KW-0614">Plasmid</keyword>
<evidence type="ECO:0000313" key="1">
    <source>
        <dbReference type="EMBL" id="BDD12623.1"/>
    </source>
</evidence>
<dbReference type="Pfam" id="PF15418">
    <property type="entry name" value="DUF4625"/>
    <property type="match status" value="1"/>
</dbReference>
<evidence type="ECO:0000313" key="2">
    <source>
        <dbReference type="Proteomes" id="UP001348817"/>
    </source>
</evidence>
<gene>
    <name evidence="1" type="ORF">FUAX_50550</name>
</gene>
<dbReference type="RefSeq" id="WP_338395772.1">
    <property type="nucleotide sequence ID" value="NZ_AP025319.1"/>
</dbReference>
<name>A0AAU9D9K4_9BACT</name>
<dbReference type="InterPro" id="IPR027829">
    <property type="entry name" value="DUF4625"/>
</dbReference>
<geneLocation type="plasmid" evidence="1 2">
    <name>pFA5</name>
</geneLocation>
<proteinExistence type="predicted"/>
<reference evidence="1 2" key="1">
    <citation type="submission" date="2021-12" db="EMBL/GenBank/DDBJ databases">
        <title>Genome sequencing of bacteria with rrn-lacking chromosome and rrn-plasmid.</title>
        <authorList>
            <person name="Anda M."/>
            <person name="Iwasaki W."/>
        </authorList>
    </citation>
    <scope>NUCLEOTIDE SEQUENCE [LARGE SCALE GENOMIC DNA]</scope>
    <source>
        <strain evidence="1 2">DSM 100852</strain>
        <plasmid evidence="1 2">pFA5</plasmid>
    </source>
</reference>
<dbReference type="AlphaFoldDB" id="A0AAU9D9K4"/>
<dbReference type="PROSITE" id="PS51257">
    <property type="entry name" value="PROKAR_LIPOPROTEIN"/>
    <property type="match status" value="1"/>
</dbReference>
<evidence type="ECO:0008006" key="3">
    <source>
        <dbReference type="Google" id="ProtNLM"/>
    </source>
</evidence>
<organism evidence="1 2">
    <name type="scientific">Fulvitalea axinellae</name>
    <dbReference type="NCBI Taxonomy" id="1182444"/>
    <lineage>
        <taxon>Bacteria</taxon>
        <taxon>Pseudomonadati</taxon>
        <taxon>Bacteroidota</taxon>
        <taxon>Cytophagia</taxon>
        <taxon>Cytophagales</taxon>
        <taxon>Persicobacteraceae</taxon>
        <taxon>Fulvitalea</taxon>
    </lineage>
</organism>
<accession>A0AAU9D9K4</accession>
<keyword evidence="2" id="KW-1185">Reference proteome</keyword>
<dbReference type="Proteomes" id="UP001348817">
    <property type="component" value="Plasmid pFA5"/>
</dbReference>
<dbReference type="EMBL" id="AP025319">
    <property type="protein sequence ID" value="BDD12623.1"/>
    <property type="molecule type" value="Genomic_DNA"/>
</dbReference>
<dbReference type="KEGG" id="fax:FUAX_50550"/>
<dbReference type="Gene3D" id="2.60.40.4140">
    <property type="match status" value="1"/>
</dbReference>